<organism evidence="1 2">
    <name type="scientific">Pustulibacterium marinum</name>
    <dbReference type="NCBI Taxonomy" id="1224947"/>
    <lineage>
        <taxon>Bacteria</taxon>
        <taxon>Pseudomonadati</taxon>
        <taxon>Bacteroidota</taxon>
        <taxon>Flavobacteriia</taxon>
        <taxon>Flavobacteriales</taxon>
        <taxon>Flavobacteriaceae</taxon>
        <taxon>Pustulibacterium</taxon>
    </lineage>
</organism>
<keyword evidence="2" id="KW-1185">Reference proteome</keyword>
<dbReference type="EMBL" id="FPBK01000001">
    <property type="protein sequence ID" value="SFU29557.1"/>
    <property type="molecule type" value="Genomic_DNA"/>
</dbReference>
<protein>
    <submittedName>
        <fullName evidence="1">Uncharacterized protein</fullName>
    </submittedName>
</protein>
<dbReference type="RefSeq" id="WP_177229054.1">
    <property type="nucleotide sequence ID" value="NZ_FPBK01000001.1"/>
</dbReference>
<dbReference type="STRING" id="1224947.SAMN05216480_101491"/>
<evidence type="ECO:0000313" key="1">
    <source>
        <dbReference type="EMBL" id="SFU29557.1"/>
    </source>
</evidence>
<reference evidence="1 2" key="1">
    <citation type="submission" date="2016-10" db="EMBL/GenBank/DDBJ databases">
        <authorList>
            <person name="de Groot N.N."/>
        </authorList>
    </citation>
    <scope>NUCLEOTIDE SEQUENCE [LARGE SCALE GENOMIC DNA]</scope>
    <source>
        <strain evidence="1 2">CGMCC 1.12333</strain>
    </source>
</reference>
<proteinExistence type="predicted"/>
<evidence type="ECO:0000313" key="2">
    <source>
        <dbReference type="Proteomes" id="UP000199138"/>
    </source>
</evidence>
<dbReference type="Proteomes" id="UP000199138">
    <property type="component" value="Unassembled WGS sequence"/>
</dbReference>
<sequence length="47" mass="5420">MTFYDKNKNVLNEKLTRKGPLGLLALGDIGVREWKKAKKEEQTNKDT</sequence>
<name>A0A1I7F084_9FLAO</name>
<accession>A0A1I7F084</accession>
<dbReference type="AlphaFoldDB" id="A0A1I7F084"/>
<gene>
    <name evidence="1" type="ORF">SAMN05216480_101491</name>
</gene>